<keyword evidence="2" id="KW-0812">Transmembrane</keyword>
<evidence type="ECO:0000259" key="3">
    <source>
        <dbReference type="Pfam" id="PF02518"/>
    </source>
</evidence>
<keyword evidence="2" id="KW-0472">Membrane</keyword>
<evidence type="ECO:0000256" key="2">
    <source>
        <dbReference type="SAM" id="Phobius"/>
    </source>
</evidence>
<evidence type="ECO:0000256" key="1">
    <source>
        <dbReference type="PROSITE-ProRule" id="PRU00339"/>
    </source>
</evidence>
<feature type="repeat" description="TPR" evidence="1">
    <location>
        <begin position="88"/>
        <end position="121"/>
    </location>
</feature>
<dbReference type="AlphaFoldDB" id="A0AAJ5WMW0"/>
<dbReference type="Gene3D" id="3.30.565.10">
    <property type="entry name" value="Histidine kinase-like ATPase, C-terminal domain"/>
    <property type="match status" value="1"/>
</dbReference>
<protein>
    <submittedName>
        <fullName evidence="5">Tetratricopeptide repeat protein</fullName>
    </submittedName>
</protein>
<dbReference type="Pfam" id="PF13181">
    <property type="entry name" value="TPR_8"/>
    <property type="match status" value="1"/>
</dbReference>
<dbReference type="PANTHER" id="PTHR34220">
    <property type="entry name" value="SENSOR HISTIDINE KINASE YPDA"/>
    <property type="match status" value="1"/>
</dbReference>
<reference evidence="5" key="1">
    <citation type="submission" date="2023-03" db="EMBL/GenBank/DDBJ databases">
        <title>Andean soil-derived lignocellulolytic bacterial consortium as a source of novel taxa and putative plastic-active enzymes.</title>
        <authorList>
            <person name="Diaz-Garcia L."/>
            <person name="Chuvochina M."/>
            <person name="Feuerriegel G."/>
            <person name="Bunk B."/>
            <person name="Sproer C."/>
            <person name="Streit W.R."/>
            <person name="Rodriguez L.M."/>
            <person name="Overmann J."/>
            <person name="Jimenez D.J."/>
        </authorList>
    </citation>
    <scope>NUCLEOTIDE SEQUENCE</scope>
    <source>
        <strain evidence="5">MAG 7</strain>
    </source>
</reference>
<dbReference type="Pfam" id="PF02518">
    <property type="entry name" value="HATPase_c"/>
    <property type="match status" value="1"/>
</dbReference>
<evidence type="ECO:0000259" key="4">
    <source>
        <dbReference type="Pfam" id="PF06580"/>
    </source>
</evidence>
<dbReference type="InterPro" id="IPR010559">
    <property type="entry name" value="Sig_transdc_His_kin_internal"/>
</dbReference>
<feature type="domain" description="Signal transduction histidine kinase internal region" evidence="4">
    <location>
        <begin position="473"/>
        <end position="552"/>
    </location>
</feature>
<keyword evidence="2" id="KW-1133">Transmembrane helix</keyword>
<dbReference type="SUPFAM" id="SSF48452">
    <property type="entry name" value="TPR-like"/>
    <property type="match status" value="1"/>
</dbReference>
<organism evidence="5 6">
    <name type="scientific">Candidatus Pseudobacter hemicellulosilyticus</name>
    <dbReference type="NCBI Taxonomy" id="3121375"/>
    <lineage>
        <taxon>Bacteria</taxon>
        <taxon>Pseudomonadati</taxon>
        <taxon>Bacteroidota</taxon>
        <taxon>Chitinophagia</taxon>
        <taxon>Chitinophagales</taxon>
        <taxon>Chitinophagaceae</taxon>
        <taxon>Pseudobacter</taxon>
    </lineage>
</organism>
<dbReference type="PROSITE" id="PS50005">
    <property type="entry name" value="TPR"/>
    <property type="match status" value="1"/>
</dbReference>
<dbReference type="InterPro" id="IPR036890">
    <property type="entry name" value="HATPase_C_sf"/>
</dbReference>
<dbReference type="Pfam" id="PF06580">
    <property type="entry name" value="His_kinase"/>
    <property type="match status" value="1"/>
</dbReference>
<dbReference type="SMART" id="SM00028">
    <property type="entry name" value="TPR"/>
    <property type="match status" value="3"/>
</dbReference>
<name>A0AAJ5WMW0_9BACT</name>
<evidence type="ECO:0000313" key="6">
    <source>
        <dbReference type="Proteomes" id="UP001220610"/>
    </source>
</evidence>
<accession>A0AAJ5WMW0</accession>
<dbReference type="InterPro" id="IPR050640">
    <property type="entry name" value="Bact_2-comp_sensor_kinase"/>
</dbReference>
<dbReference type="InterPro" id="IPR019734">
    <property type="entry name" value="TPR_rpt"/>
</dbReference>
<dbReference type="Pfam" id="PF13424">
    <property type="entry name" value="TPR_12"/>
    <property type="match status" value="1"/>
</dbReference>
<feature type="domain" description="Histidine kinase/HSP90-like ATPase" evidence="3">
    <location>
        <begin position="574"/>
        <end position="679"/>
    </location>
</feature>
<dbReference type="GO" id="GO:0000155">
    <property type="term" value="F:phosphorelay sensor kinase activity"/>
    <property type="evidence" value="ECO:0007669"/>
    <property type="project" value="InterPro"/>
</dbReference>
<sequence length="683" mass="77081">MNPAGRFYGIVFAIVVSHFCFDARAQVMSPIDSMRLVLLNNPAVDSNSVKTIFRMAKAFSVVDADSSFHYATRGLAMSQKIKWNKGIATLYDLIGTLYSNNSDYVKAREYYNLAYEVNRKSGNTKGEIVNTINIGVVCQRQGDGVKALEYAFKALKMAQQTKDEDYTALIYGNISDVYVFNADYAKAISYSLKGYQEYKRLENTAGIATTANQVANVYLQLNELSKSEQYLTESLDLYTGMADKTGQAKVLSNLSLVYDKDKGKKLEYLFKARKLYDELNPLSTQSITNMGNIGGTYAEIVKYALKDSIGHHSLIPATYAGIRDKATYYLNNAISASKQVEDLDNLLYFSENLAQLQELNGQYKEALENYKTFWQLTDSLYSQENKNKLATQEAEFLFQQKEEKYKTEQQLAKLKTRQIYLYGSIIAVLICSVLLYILNRYRLNQLRLKNELLKIESEKKAKELLYQSQLSESELKAIRSQMNPHFIFNVLNSIESYIMDNDKKTASRLVQKFASLSRLILENSTRSLVTADKEWKALLLYTELEAIRYSNSFTYKFVKDENLALQTILLPPMLIQPLIENAILHGLIINTQPDAQLEVAFRKTATGVCITVSDNGIGIDSGYTRTKQGTGVKETSMGLVSIKERIEIINMQHPTTEATFSIKAGENGKGTVAMICLPALSKR</sequence>
<feature type="transmembrane region" description="Helical" evidence="2">
    <location>
        <begin position="419"/>
        <end position="438"/>
    </location>
</feature>
<dbReference type="SUPFAM" id="SSF55874">
    <property type="entry name" value="ATPase domain of HSP90 chaperone/DNA topoisomerase II/histidine kinase"/>
    <property type="match status" value="1"/>
</dbReference>
<dbReference type="InterPro" id="IPR003594">
    <property type="entry name" value="HATPase_dom"/>
</dbReference>
<gene>
    <name evidence="5" type="ORF">P0Y53_16275</name>
</gene>
<dbReference type="PANTHER" id="PTHR34220:SF7">
    <property type="entry name" value="SENSOR HISTIDINE KINASE YPDA"/>
    <property type="match status" value="1"/>
</dbReference>
<dbReference type="Proteomes" id="UP001220610">
    <property type="component" value="Chromosome"/>
</dbReference>
<dbReference type="EMBL" id="CP119311">
    <property type="protein sequence ID" value="WEK34044.1"/>
    <property type="molecule type" value="Genomic_DNA"/>
</dbReference>
<dbReference type="Gene3D" id="1.25.40.10">
    <property type="entry name" value="Tetratricopeptide repeat domain"/>
    <property type="match status" value="2"/>
</dbReference>
<proteinExistence type="predicted"/>
<dbReference type="InterPro" id="IPR011990">
    <property type="entry name" value="TPR-like_helical_dom_sf"/>
</dbReference>
<evidence type="ECO:0000313" key="5">
    <source>
        <dbReference type="EMBL" id="WEK34044.1"/>
    </source>
</evidence>
<dbReference type="GO" id="GO:0016020">
    <property type="term" value="C:membrane"/>
    <property type="evidence" value="ECO:0007669"/>
    <property type="project" value="InterPro"/>
</dbReference>
<keyword evidence="1" id="KW-0802">TPR repeat</keyword>